<dbReference type="EMBL" id="CP012333">
    <property type="protein sequence ID" value="AKU99375.1"/>
    <property type="molecule type" value="Genomic_DNA"/>
</dbReference>
<dbReference type="KEGG" id="llu:AKJ09_06039"/>
<organism evidence="1 2">
    <name type="scientific">Labilithrix luteola</name>
    <dbReference type="NCBI Taxonomy" id="1391654"/>
    <lineage>
        <taxon>Bacteria</taxon>
        <taxon>Pseudomonadati</taxon>
        <taxon>Myxococcota</taxon>
        <taxon>Polyangia</taxon>
        <taxon>Polyangiales</taxon>
        <taxon>Labilitrichaceae</taxon>
        <taxon>Labilithrix</taxon>
    </lineage>
</organism>
<accession>A0A0K1Q0R3</accession>
<proteinExistence type="predicted"/>
<evidence type="ECO:0000313" key="1">
    <source>
        <dbReference type="EMBL" id="AKU99375.1"/>
    </source>
</evidence>
<reference evidence="1 2" key="1">
    <citation type="submission" date="2015-08" db="EMBL/GenBank/DDBJ databases">
        <authorList>
            <person name="Babu N.S."/>
            <person name="Beckwith C.J."/>
            <person name="Beseler K.G."/>
            <person name="Brison A."/>
            <person name="Carone J.V."/>
            <person name="Caskin T.P."/>
            <person name="Diamond M."/>
            <person name="Durham M.E."/>
            <person name="Foxe J.M."/>
            <person name="Go M."/>
            <person name="Henderson B.A."/>
            <person name="Jones I.B."/>
            <person name="McGettigan J.A."/>
            <person name="Micheletti S.J."/>
            <person name="Nasrallah M.E."/>
            <person name="Ortiz D."/>
            <person name="Piller C.R."/>
            <person name="Privatt S.R."/>
            <person name="Schneider S.L."/>
            <person name="Sharp S."/>
            <person name="Smith T.C."/>
            <person name="Stanton J.D."/>
            <person name="Ullery H.E."/>
            <person name="Wilson R.J."/>
            <person name="Serrano M.G."/>
            <person name="Buck G."/>
            <person name="Lee V."/>
            <person name="Wang Y."/>
            <person name="Carvalho R."/>
            <person name="Voegtly L."/>
            <person name="Shi R."/>
            <person name="Duckworth R."/>
            <person name="Johnson A."/>
            <person name="Loviza R."/>
            <person name="Walstead R."/>
            <person name="Shah Z."/>
            <person name="Kiflezghi M."/>
            <person name="Wade K."/>
            <person name="Ball S.L."/>
            <person name="Bradley K.W."/>
            <person name="Asai D.J."/>
            <person name="Bowman C.A."/>
            <person name="Russell D.A."/>
            <person name="Pope W.H."/>
            <person name="Jacobs-Sera D."/>
            <person name="Hendrix R.W."/>
            <person name="Hatfull G.F."/>
        </authorList>
    </citation>
    <scope>NUCLEOTIDE SEQUENCE [LARGE SCALE GENOMIC DNA]</scope>
    <source>
        <strain evidence="1 2">DSM 27648</strain>
    </source>
</reference>
<protein>
    <submittedName>
        <fullName evidence="1">Uncharacterized protein</fullName>
    </submittedName>
</protein>
<dbReference type="AlphaFoldDB" id="A0A0K1Q0R3"/>
<keyword evidence="2" id="KW-1185">Reference proteome</keyword>
<gene>
    <name evidence="1" type="ORF">AKJ09_06039</name>
</gene>
<evidence type="ECO:0000313" key="2">
    <source>
        <dbReference type="Proteomes" id="UP000064967"/>
    </source>
</evidence>
<sequence>MNVEARKRARSEAIFAAQRVSPWNFVASIGEPPSPAT</sequence>
<name>A0A0K1Q0R3_9BACT</name>
<dbReference type="Proteomes" id="UP000064967">
    <property type="component" value="Chromosome"/>
</dbReference>